<feature type="non-terminal residue" evidence="1">
    <location>
        <position position="1"/>
    </location>
</feature>
<gene>
    <name evidence="1" type="ORF">DHETER_LOCUS5498</name>
</gene>
<dbReference type="Proteomes" id="UP000789702">
    <property type="component" value="Unassembled WGS sequence"/>
</dbReference>
<protein>
    <submittedName>
        <fullName evidence="1">14367_t:CDS:1</fullName>
    </submittedName>
</protein>
<comment type="caution">
    <text evidence="1">The sequence shown here is derived from an EMBL/GenBank/DDBJ whole genome shotgun (WGS) entry which is preliminary data.</text>
</comment>
<proteinExistence type="predicted"/>
<organism evidence="1 2">
    <name type="scientific">Dentiscutata heterogama</name>
    <dbReference type="NCBI Taxonomy" id="1316150"/>
    <lineage>
        <taxon>Eukaryota</taxon>
        <taxon>Fungi</taxon>
        <taxon>Fungi incertae sedis</taxon>
        <taxon>Mucoromycota</taxon>
        <taxon>Glomeromycotina</taxon>
        <taxon>Glomeromycetes</taxon>
        <taxon>Diversisporales</taxon>
        <taxon>Gigasporaceae</taxon>
        <taxon>Dentiscutata</taxon>
    </lineage>
</organism>
<accession>A0ACA9M230</accession>
<keyword evidence="2" id="KW-1185">Reference proteome</keyword>
<reference evidence="1" key="1">
    <citation type="submission" date="2021-06" db="EMBL/GenBank/DDBJ databases">
        <authorList>
            <person name="Kallberg Y."/>
            <person name="Tangrot J."/>
            <person name="Rosling A."/>
        </authorList>
    </citation>
    <scope>NUCLEOTIDE SEQUENCE</scope>
    <source>
        <strain evidence="1">IL203A</strain>
    </source>
</reference>
<evidence type="ECO:0000313" key="2">
    <source>
        <dbReference type="Proteomes" id="UP000789702"/>
    </source>
</evidence>
<sequence>SLPPKLDLKYMQRPGQYPIPNDYQIEAFWELVSQISPSDASSKYCNVRYSGKNIAISEILIFGLQLYEELTKAEPKKNKPRLIKPLSDLSNSLHRKKIRKASESLFNDFEKKKNFWHPADNPKLKELVLEASKQPWLIKFKEDRQSFDNCFTGFAKRMASYDSDSKSDLNSKSDSDSGSDLDSEVIAAILEKGAYCNICAILRFIIPNLVTNKVLIAKTDKFTDLVELTKGTQDKLTSMLPEETWCPLKSLIISQAQSTINSASKAETELSLVI</sequence>
<evidence type="ECO:0000313" key="1">
    <source>
        <dbReference type="EMBL" id="CAG8557466.1"/>
    </source>
</evidence>
<name>A0ACA9M230_9GLOM</name>
<dbReference type="EMBL" id="CAJVPU010006150">
    <property type="protein sequence ID" value="CAG8557466.1"/>
    <property type="molecule type" value="Genomic_DNA"/>
</dbReference>